<dbReference type="RefSeq" id="WP_140964087.1">
    <property type="nucleotide sequence ID" value="NZ_VEVQ02000015.1"/>
</dbReference>
<gene>
    <name evidence="1" type="ORF">FIA58_017990</name>
</gene>
<comment type="caution">
    <text evidence="1">The sequence shown here is derived from an EMBL/GenBank/DDBJ whole genome shotgun (WGS) entry which is preliminary data.</text>
</comment>
<dbReference type="Gene3D" id="2.160.10.10">
    <property type="entry name" value="Hexapeptide repeat proteins"/>
    <property type="match status" value="1"/>
</dbReference>
<reference evidence="1 2" key="3">
    <citation type="submission" date="2020-02" db="EMBL/GenBank/DDBJ databases">
        <title>Flavobacterium profundi sp. nov., isolated from a deep-sea seamount.</title>
        <authorList>
            <person name="Zhang D.-C."/>
        </authorList>
    </citation>
    <scope>NUCLEOTIDE SEQUENCE [LARGE SCALE GENOMIC DNA]</scope>
    <source>
        <strain evidence="1 2">EC11</strain>
    </source>
</reference>
<evidence type="ECO:0000313" key="2">
    <source>
        <dbReference type="Proteomes" id="UP000817854"/>
    </source>
</evidence>
<dbReference type="SUPFAM" id="SSF51161">
    <property type="entry name" value="Trimeric LpxA-like enzymes"/>
    <property type="match status" value="1"/>
</dbReference>
<keyword evidence="2" id="KW-1185">Reference proteome</keyword>
<evidence type="ECO:0000313" key="1">
    <source>
        <dbReference type="EMBL" id="NHN27575.1"/>
    </source>
</evidence>
<dbReference type="InterPro" id="IPR011004">
    <property type="entry name" value="Trimer_LpxA-like_sf"/>
</dbReference>
<organism evidence="1 2">
    <name type="scientific">Flavobacterium jejuense</name>
    <dbReference type="NCBI Taxonomy" id="1544455"/>
    <lineage>
        <taxon>Bacteria</taxon>
        <taxon>Pseudomonadati</taxon>
        <taxon>Bacteroidota</taxon>
        <taxon>Flavobacteriia</taxon>
        <taxon>Flavobacteriales</taxon>
        <taxon>Flavobacteriaceae</taxon>
        <taxon>Flavobacterium</taxon>
    </lineage>
</organism>
<accession>A0ABX0IUI7</accession>
<name>A0ABX0IUI7_9FLAO</name>
<dbReference type="EMBL" id="VEVQ02000015">
    <property type="protein sequence ID" value="NHN27575.1"/>
    <property type="molecule type" value="Genomic_DNA"/>
</dbReference>
<keyword evidence="1" id="KW-0808">Transferase</keyword>
<sequence>MIFKKTRVKISKVLKVNWIKTIYFNFKKFPFQIAKKMPIVFYGKVKFQNISGEISINAPIKFGMIGFGKPYEMNSVHQGTAEIMLTGKIVFKGHVQFGKDYFLFVSKTGFLEMGDMSSIASNGKIICTKEIIFGAYARLGSECQVIDTNFHEMVDTLTNQKYPVNAPIKIGNYNFISNRVTILSKTITPDYCTIASNSLCTKNYSLFGKNILIGGIPAKLIKENISRNWVEEKDILDEFLKN</sequence>
<protein>
    <submittedName>
        <fullName evidence="1">Transferase</fullName>
    </submittedName>
</protein>
<dbReference type="GO" id="GO:0016740">
    <property type="term" value="F:transferase activity"/>
    <property type="evidence" value="ECO:0007669"/>
    <property type="project" value="UniProtKB-KW"/>
</dbReference>
<reference evidence="1 2" key="2">
    <citation type="submission" date="2019-05" db="EMBL/GenBank/DDBJ databases">
        <authorList>
            <person name="Lianzixin W."/>
        </authorList>
    </citation>
    <scope>NUCLEOTIDE SEQUENCE [LARGE SCALE GENOMIC DNA]</scope>
    <source>
        <strain evidence="1 2">EC11</strain>
    </source>
</reference>
<dbReference type="Proteomes" id="UP000817854">
    <property type="component" value="Unassembled WGS sequence"/>
</dbReference>
<reference evidence="2" key="1">
    <citation type="submission" date="2019-05" db="EMBL/GenBank/DDBJ databases">
        <title>Flavobacterium profundi sp. nov., isolated from a deep-sea seamount.</title>
        <authorList>
            <person name="Zhang D.-C."/>
        </authorList>
    </citation>
    <scope>NUCLEOTIDE SEQUENCE [LARGE SCALE GENOMIC DNA]</scope>
    <source>
        <strain evidence="2">EC11</strain>
    </source>
</reference>
<proteinExistence type="predicted"/>